<organism evidence="1 2">
    <name type="scientific">Clathrus columnatus</name>
    <dbReference type="NCBI Taxonomy" id="1419009"/>
    <lineage>
        <taxon>Eukaryota</taxon>
        <taxon>Fungi</taxon>
        <taxon>Dikarya</taxon>
        <taxon>Basidiomycota</taxon>
        <taxon>Agaricomycotina</taxon>
        <taxon>Agaricomycetes</taxon>
        <taxon>Phallomycetidae</taxon>
        <taxon>Phallales</taxon>
        <taxon>Clathraceae</taxon>
        <taxon>Clathrus</taxon>
    </lineage>
</organism>
<reference evidence="1" key="1">
    <citation type="submission" date="2021-10" db="EMBL/GenBank/DDBJ databases">
        <title>De novo Genome Assembly of Clathrus columnatus (Basidiomycota, Fungi) Using Illumina and Nanopore Sequence Data.</title>
        <authorList>
            <person name="Ogiso-Tanaka E."/>
            <person name="Itagaki H."/>
            <person name="Hosoya T."/>
            <person name="Hosaka K."/>
        </authorList>
    </citation>
    <scope>NUCLEOTIDE SEQUENCE</scope>
    <source>
        <strain evidence="1">MO-923</strain>
    </source>
</reference>
<name>A0AAV5A9H2_9AGAM</name>
<sequence>MSFVPPSGLFQIINLATSGYVLRGNLNQPLRTGPPGSDIATFKITRFEGSYTLSEVDGLKPVPSASVQSTTFGLFTNNQFQSDLKTVIWGQFDAPWEAQAGGREQINIRLIPEQPNTFWTDVGNTVLLQERAFSSNWSFVRIGPDAE</sequence>
<protein>
    <submittedName>
        <fullName evidence="1">Uncharacterized protein</fullName>
    </submittedName>
</protein>
<accession>A0AAV5A9H2</accession>
<keyword evidence="2" id="KW-1185">Reference proteome</keyword>
<comment type="caution">
    <text evidence="1">The sequence shown here is derived from an EMBL/GenBank/DDBJ whole genome shotgun (WGS) entry which is preliminary data.</text>
</comment>
<proteinExistence type="predicted"/>
<dbReference type="AlphaFoldDB" id="A0AAV5A9H2"/>
<gene>
    <name evidence="1" type="ORF">Clacol_004042</name>
</gene>
<dbReference type="EMBL" id="BPWL01000004">
    <property type="protein sequence ID" value="GJJ09818.1"/>
    <property type="molecule type" value="Genomic_DNA"/>
</dbReference>
<evidence type="ECO:0000313" key="2">
    <source>
        <dbReference type="Proteomes" id="UP001050691"/>
    </source>
</evidence>
<evidence type="ECO:0000313" key="1">
    <source>
        <dbReference type="EMBL" id="GJJ09818.1"/>
    </source>
</evidence>
<dbReference type="Proteomes" id="UP001050691">
    <property type="component" value="Unassembled WGS sequence"/>
</dbReference>